<accession>A0A2W1BQ20</accession>
<feature type="transmembrane region" description="Helical" evidence="1">
    <location>
        <begin position="99"/>
        <end position="117"/>
    </location>
</feature>
<organism evidence="2 3">
    <name type="scientific">Helicoverpa armigera</name>
    <name type="common">Cotton bollworm</name>
    <name type="synonym">Heliothis armigera</name>
    <dbReference type="NCBI Taxonomy" id="29058"/>
    <lineage>
        <taxon>Eukaryota</taxon>
        <taxon>Metazoa</taxon>
        <taxon>Ecdysozoa</taxon>
        <taxon>Arthropoda</taxon>
        <taxon>Hexapoda</taxon>
        <taxon>Insecta</taxon>
        <taxon>Pterygota</taxon>
        <taxon>Neoptera</taxon>
        <taxon>Endopterygota</taxon>
        <taxon>Lepidoptera</taxon>
        <taxon>Glossata</taxon>
        <taxon>Ditrysia</taxon>
        <taxon>Noctuoidea</taxon>
        <taxon>Noctuidae</taxon>
        <taxon>Heliothinae</taxon>
        <taxon>Helicoverpa</taxon>
    </lineage>
</organism>
<keyword evidence="1" id="KW-1133">Transmembrane helix</keyword>
<reference evidence="2 3" key="1">
    <citation type="journal article" date="2017" name="BMC Biol.">
        <title>Genomic innovations, transcriptional plasticity and gene loss underlying the evolution and divergence of two highly polyphagous and invasive Helicoverpa pest species.</title>
        <authorList>
            <person name="Pearce S.L."/>
            <person name="Clarke D.F."/>
            <person name="East P.D."/>
            <person name="Elfekih S."/>
            <person name="Gordon K.H."/>
            <person name="Jermiin L.S."/>
            <person name="McGaughran A."/>
            <person name="Oakeshott J.G."/>
            <person name="Papanikolaou A."/>
            <person name="Perera O.P."/>
            <person name="Rane R.V."/>
            <person name="Richards S."/>
            <person name="Tay W.T."/>
            <person name="Walsh T.K."/>
            <person name="Anderson A."/>
            <person name="Anderson C.J."/>
            <person name="Asgari S."/>
            <person name="Board P.G."/>
            <person name="Bretschneider A."/>
            <person name="Campbell P.M."/>
            <person name="Chertemps T."/>
            <person name="Christeller J.T."/>
            <person name="Coppin C.W."/>
            <person name="Downes S.J."/>
            <person name="Duan G."/>
            <person name="Farnsworth C.A."/>
            <person name="Good R.T."/>
            <person name="Han L.B."/>
            <person name="Han Y.C."/>
            <person name="Hatje K."/>
            <person name="Horne I."/>
            <person name="Huang Y.P."/>
            <person name="Hughes D.S."/>
            <person name="Jacquin-Joly E."/>
            <person name="James W."/>
            <person name="Jhangiani S."/>
            <person name="Kollmar M."/>
            <person name="Kuwar S.S."/>
            <person name="Li S."/>
            <person name="Liu N.Y."/>
            <person name="Maibeche M.T."/>
            <person name="Miller J.R."/>
            <person name="Montagne N."/>
            <person name="Perry T."/>
            <person name="Qu J."/>
            <person name="Song S.V."/>
            <person name="Sutton G.G."/>
            <person name="Vogel H."/>
            <person name="Walenz B.P."/>
            <person name="Xu W."/>
            <person name="Zhang H.J."/>
            <person name="Zou Z."/>
            <person name="Batterham P."/>
            <person name="Edwards O.R."/>
            <person name="Feyereisen R."/>
            <person name="Gibbs R.A."/>
            <person name="Heckel D.G."/>
            <person name="McGrath A."/>
            <person name="Robin C."/>
            <person name="Scherer S.E."/>
            <person name="Worley K.C."/>
            <person name="Wu Y.D."/>
        </authorList>
    </citation>
    <scope>NUCLEOTIDE SEQUENCE [LARGE SCALE GENOMIC DNA]</scope>
    <source>
        <strain evidence="2">Harm_GR_Male_#8</strain>
        <tissue evidence="2">Whole organism</tissue>
    </source>
</reference>
<dbReference type="EMBL" id="KZ149937">
    <property type="protein sequence ID" value="PZC77078.1"/>
    <property type="molecule type" value="Genomic_DNA"/>
</dbReference>
<evidence type="ECO:0000256" key="1">
    <source>
        <dbReference type="SAM" id="Phobius"/>
    </source>
</evidence>
<evidence type="ECO:0000313" key="2">
    <source>
        <dbReference type="EMBL" id="PZC77078.1"/>
    </source>
</evidence>
<keyword evidence="3" id="KW-1185">Reference proteome</keyword>
<feature type="transmembrane region" description="Helical" evidence="1">
    <location>
        <begin position="62"/>
        <end position="79"/>
    </location>
</feature>
<dbReference type="Proteomes" id="UP000249218">
    <property type="component" value="Unassembled WGS sequence"/>
</dbReference>
<dbReference type="AlphaFoldDB" id="A0A2W1BQ20"/>
<gene>
    <name evidence="2" type="primary">HaOG200728</name>
    <name evidence="2" type="ORF">B5X24_HaOG200728</name>
</gene>
<proteinExistence type="predicted"/>
<keyword evidence="1" id="KW-0812">Transmembrane</keyword>
<feature type="transmembrane region" description="Helical" evidence="1">
    <location>
        <begin position="144"/>
        <end position="170"/>
    </location>
</feature>
<evidence type="ECO:0008006" key="4">
    <source>
        <dbReference type="Google" id="ProtNLM"/>
    </source>
</evidence>
<evidence type="ECO:0000313" key="3">
    <source>
        <dbReference type="Proteomes" id="UP000249218"/>
    </source>
</evidence>
<protein>
    <recommendedName>
        <fullName evidence="4">Gustatory receptor</fullName>
    </recommendedName>
</protein>
<keyword evidence="1" id="KW-0472">Membrane</keyword>
<sequence>MTRRTRIQQNNNNIFQVEMLLNNYVDEDIQSMLLPLNMLHFIRLCPKFIIRDNFITPNSSKFNSVFFIATIVWLFALFYDIHTEFWEELVNFNITDSVSFSVFFSSGLIVNLSLSVFRTRDYVSFVLKFQNVHRFLNNESDFKVFTFINWFIVILFVIIYGGFVIILILITDTLTIQLFCAFVLLSFDADIIYIIRFMKLLKDKFNLWNEQALQVRNMRDGNKEEYCQKLYQAYIDIMECYRLIKTFSRLVVSKKQASLPVSLESFLVNYFIAKTSCYCSISSTSRNYYPQ</sequence>
<feature type="transmembrane region" description="Helical" evidence="1">
    <location>
        <begin position="176"/>
        <end position="195"/>
    </location>
</feature>
<name>A0A2W1BQ20_HELAM</name>